<accession>A0A8J4XAY7</accession>
<dbReference type="EMBL" id="QNUK01000013">
    <property type="protein sequence ID" value="KAF5908384.1"/>
    <property type="molecule type" value="Genomic_DNA"/>
</dbReference>
<gene>
    <name evidence="2" type="ORF">DAT39_001854</name>
</gene>
<proteinExistence type="predicted"/>
<feature type="signal peptide" evidence="1">
    <location>
        <begin position="1"/>
        <end position="35"/>
    </location>
</feature>
<feature type="chain" id="PRO_5035144904" evidence="1">
    <location>
        <begin position="36"/>
        <end position="64"/>
    </location>
</feature>
<dbReference type="AlphaFoldDB" id="A0A8J4XAY7"/>
<organism evidence="2 3">
    <name type="scientific">Clarias magur</name>
    <name type="common">Asian catfish</name>
    <name type="synonym">Macropteronotus magur</name>
    <dbReference type="NCBI Taxonomy" id="1594786"/>
    <lineage>
        <taxon>Eukaryota</taxon>
        <taxon>Metazoa</taxon>
        <taxon>Chordata</taxon>
        <taxon>Craniata</taxon>
        <taxon>Vertebrata</taxon>
        <taxon>Euteleostomi</taxon>
        <taxon>Actinopterygii</taxon>
        <taxon>Neopterygii</taxon>
        <taxon>Teleostei</taxon>
        <taxon>Ostariophysi</taxon>
        <taxon>Siluriformes</taxon>
        <taxon>Clariidae</taxon>
        <taxon>Clarias</taxon>
    </lineage>
</organism>
<evidence type="ECO:0000313" key="3">
    <source>
        <dbReference type="Proteomes" id="UP000727407"/>
    </source>
</evidence>
<comment type="caution">
    <text evidence="2">The sequence shown here is derived from an EMBL/GenBank/DDBJ whole genome shotgun (WGS) entry which is preliminary data.</text>
</comment>
<evidence type="ECO:0000256" key="1">
    <source>
        <dbReference type="SAM" id="SignalP"/>
    </source>
</evidence>
<feature type="non-terminal residue" evidence="2">
    <location>
        <position position="1"/>
    </location>
</feature>
<keyword evidence="1" id="KW-0732">Signal</keyword>
<sequence>GRVVINPAGPSRTHRSIPVLIQFLFFFFFLDPLRMLETLCCLPNPAVSLTHAGGVGGPSDRSTE</sequence>
<evidence type="ECO:0000313" key="2">
    <source>
        <dbReference type="EMBL" id="KAF5908384.1"/>
    </source>
</evidence>
<reference evidence="2" key="1">
    <citation type="submission" date="2020-07" db="EMBL/GenBank/DDBJ databases">
        <title>Clarias magur genome sequencing, assembly and annotation.</title>
        <authorList>
            <person name="Kushwaha B."/>
            <person name="Kumar R."/>
            <person name="Das P."/>
            <person name="Joshi C.G."/>
            <person name="Kumar D."/>
            <person name="Nagpure N.S."/>
            <person name="Pandey M."/>
            <person name="Agarwal S."/>
            <person name="Srivastava S."/>
            <person name="Singh M."/>
            <person name="Sahoo L."/>
            <person name="Jayasankar P."/>
            <person name="Meher P.K."/>
            <person name="Koringa P.G."/>
            <person name="Iquebal M.A."/>
            <person name="Das S.P."/>
            <person name="Bit A."/>
            <person name="Patnaik S."/>
            <person name="Patel N."/>
            <person name="Shah T.M."/>
            <person name="Hinsu A."/>
            <person name="Jena J.K."/>
        </authorList>
    </citation>
    <scope>NUCLEOTIDE SEQUENCE</scope>
    <source>
        <strain evidence="2">CIFAMagur01</strain>
        <tissue evidence="2">Testis</tissue>
    </source>
</reference>
<dbReference type="Proteomes" id="UP000727407">
    <property type="component" value="Unassembled WGS sequence"/>
</dbReference>
<keyword evidence="3" id="KW-1185">Reference proteome</keyword>
<protein>
    <submittedName>
        <fullName evidence="2">Uncharacterized protein</fullName>
    </submittedName>
</protein>
<name>A0A8J4XAY7_CLAMG</name>